<gene>
    <name evidence="2" type="ORF">chiPu_0013860</name>
</gene>
<feature type="transmembrane region" description="Helical" evidence="1">
    <location>
        <begin position="125"/>
        <end position="147"/>
    </location>
</feature>
<reference evidence="2 3" key="1">
    <citation type="journal article" date="2018" name="Nat. Ecol. Evol.">
        <title>Shark genomes provide insights into elasmobranch evolution and the origin of vertebrates.</title>
        <authorList>
            <person name="Hara Y"/>
            <person name="Yamaguchi K"/>
            <person name="Onimaru K"/>
            <person name="Kadota M"/>
            <person name="Koyanagi M"/>
            <person name="Keeley SD"/>
            <person name="Tatsumi K"/>
            <person name="Tanaka K"/>
            <person name="Motone F"/>
            <person name="Kageyama Y"/>
            <person name="Nozu R"/>
            <person name="Adachi N"/>
            <person name="Nishimura O"/>
            <person name="Nakagawa R"/>
            <person name="Tanegashima C"/>
            <person name="Kiyatake I"/>
            <person name="Matsumoto R"/>
            <person name="Murakumo K"/>
            <person name="Nishida K"/>
            <person name="Terakita A"/>
            <person name="Kuratani S"/>
            <person name="Sato K"/>
            <person name="Hyodo S Kuraku.S."/>
        </authorList>
    </citation>
    <scope>NUCLEOTIDE SEQUENCE [LARGE SCALE GENOMIC DNA]</scope>
</reference>
<evidence type="ECO:0000256" key="1">
    <source>
        <dbReference type="SAM" id="Phobius"/>
    </source>
</evidence>
<name>A0A401SYA0_CHIPU</name>
<protein>
    <submittedName>
        <fullName evidence="2">Uncharacterized protein</fullName>
    </submittedName>
</protein>
<dbReference type="OrthoDB" id="9377096at2759"/>
<keyword evidence="3" id="KW-1185">Reference proteome</keyword>
<comment type="caution">
    <text evidence="2">The sequence shown here is derived from an EMBL/GenBank/DDBJ whole genome shotgun (WGS) entry which is preliminary data.</text>
</comment>
<evidence type="ECO:0000313" key="2">
    <source>
        <dbReference type="EMBL" id="GCC35377.1"/>
    </source>
</evidence>
<dbReference type="AlphaFoldDB" id="A0A401SYA0"/>
<keyword evidence="1" id="KW-0812">Transmembrane</keyword>
<dbReference type="EMBL" id="BEZZ01000692">
    <property type="protein sequence ID" value="GCC35377.1"/>
    <property type="molecule type" value="Genomic_DNA"/>
</dbReference>
<dbReference type="Proteomes" id="UP000287033">
    <property type="component" value="Unassembled WGS sequence"/>
</dbReference>
<feature type="transmembrane region" description="Helical" evidence="1">
    <location>
        <begin position="20"/>
        <end position="44"/>
    </location>
</feature>
<dbReference type="STRING" id="137246.A0A401SYA0"/>
<sequence>MFAGRTTHVVTVPGCYQRNLVNFLFFMLILLLTSYAATSLAMAVSAGLDTMTTAGVVINGIFVFAMALQVNEFRNLYFCNHEQRNDTILSQAVANCSGNLSPSKGICYGEEYLCGQGSGFDLWAIWKNVIALACITIIFLIVAYINLRCMRKFT</sequence>
<accession>A0A401SYA0</accession>
<keyword evidence="1" id="KW-1133">Transmembrane helix</keyword>
<organism evidence="2 3">
    <name type="scientific">Chiloscyllium punctatum</name>
    <name type="common">Brownbanded bambooshark</name>
    <name type="synonym">Hemiscyllium punctatum</name>
    <dbReference type="NCBI Taxonomy" id="137246"/>
    <lineage>
        <taxon>Eukaryota</taxon>
        <taxon>Metazoa</taxon>
        <taxon>Chordata</taxon>
        <taxon>Craniata</taxon>
        <taxon>Vertebrata</taxon>
        <taxon>Chondrichthyes</taxon>
        <taxon>Elasmobranchii</taxon>
        <taxon>Galeomorphii</taxon>
        <taxon>Galeoidea</taxon>
        <taxon>Orectolobiformes</taxon>
        <taxon>Hemiscylliidae</taxon>
        <taxon>Chiloscyllium</taxon>
    </lineage>
</organism>
<evidence type="ECO:0000313" key="3">
    <source>
        <dbReference type="Proteomes" id="UP000287033"/>
    </source>
</evidence>
<proteinExistence type="predicted"/>
<keyword evidence="1" id="KW-0472">Membrane</keyword>